<accession>E0RSV5</accession>
<sequence length="98" mass="11674">MMSAVFLWRKDRLFSYLELPYEWKEKVRTNALVENLFRHMRTFLRRYPGYMSRAHADEAVGLYVVGMQIHTQCGRRTPYQLQLNVNNSSLTLPGNLYN</sequence>
<proteinExistence type="predicted"/>
<evidence type="ECO:0000313" key="1">
    <source>
        <dbReference type="EMBL" id="ADN02092.1"/>
    </source>
</evidence>
<protein>
    <recommendedName>
        <fullName evidence="3">Transposase</fullName>
    </recommendedName>
</protein>
<dbReference type="PaxDb" id="665571-STHERM_c11490"/>
<organism evidence="1 2">
    <name type="scientific">Winmispira thermophila (strain ATCC 49972 / DSM 6192 / RI 19.B1)</name>
    <name type="common">Spirochaeta thermophila</name>
    <dbReference type="NCBI Taxonomy" id="665571"/>
    <lineage>
        <taxon>Bacteria</taxon>
        <taxon>Pseudomonadati</taxon>
        <taxon>Spirochaetota</taxon>
        <taxon>Spirochaetia</taxon>
        <taxon>Winmispirales</taxon>
        <taxon>Winmispiraceae</taxon>
        <taxon>Winmispira</taxon>
    </lineage>
</organism>
<dbReference type="Proteomes" id="UP000001296">
    <property type="component" value="Chromosome"/>
</dbReference>
<reference key="1">
    <citation type="submission" date="2009-08" db="EMBL/GenBank/DDBJ databases">
        <title>The genome sequence of Spirochaeta thermophila DSM6192.</title>
        <authorList>
            <person name="Angelov A."/>
            <person name="Mientus M."/>
            <person name="Wittenberg S."/>
            <person name="Lehmann R."/>
            <person name="Liesegang H."/>
            <person name="Daniel R."/>
            <person name="Liebl W."/>
        </authorList>
    </citation>
    <scope>NUCLEOTIDE SEQUENCE</scope>
    <source>
        <strain>DSM 6192</strain>
    </source>
</reference>
<evidence type="ECO:0000313" key="2">
    <source>
        <dbReference type="Proteomes" id="UP000001296"/>
    </source>
</evidence>
<evidence type="ECO:0008006" key="3">
    <source>
        <dbReference type="Google" id="ProtNLM"/>
    </source>
</evidence>
<dbReference type="HOGENOM" id="CLU_2332245_0_0_12"/>
<reference evidence="1 2" key="2">
    <citation type="journal article" date="2010" name="J. Bacteriol.">
        <title>Genome sequence of the polysaccharide-degrading, thermophilic anaerobe Spirochaeta thermophila DSM 6192.</title>
        <authorList>
            <person name="Angelov A."/>
            <person name="Liebl S."/>
            <person name="Ballschmiter M."/>
            <person name="Bomeke M."/>
            <person name="Lehmann R."/>
            <person name="Liesegang H."/>
            <person name="Daniel R."/>
            <person name="Liebl W."/>
        </authorList>
    </citation>
    <scope>NUCLEOTIDE SEQUENCE [LARGE SCALE GENOMIC DNA]</scope>
    <source>
        <strain evidence="2">ATCC 49972 / DSM 6192 / RI 19.B1</strain>
    </source>
</reference>
<dbReference type="AlphaFoldDB" id="E0RSV5"/>
<dbReference type="EMBL" id="CP001698">
    <property type="protein sequence ID" value="ADN02092.1"/>
    <property type="molecule type" value="Genomic_DNA"/>
</dbReference>
<gene>
    <name evidence="1" type="ordered locus">STHERM_c11490</name>
</gene>
<dbReference type="KEGG" id="sta:STHERM_c11490"/>
<name>E0RSV5_WINT6</name>